<dbReference type="Gene3D" id="3.30.565.10">
    <property type="entry name" value="Histidine kinase-like ATPase, C-terminal domain"/>
    <property type="match status" value="1"/>
</dbReference>
<keyword evidence="6 10" id="KW-0418">Kinase</keyword>
<keyword evidence="3" id="KW-0597">Phosphoprotein</keyword>
<organism evidence="10 11">
    <name type="scientific">Sphingobacterium athyrii</name>
    <dbReference type="NCBI Taxonomy" id="2152717"/>
    <lineage>
        <taxon>Bacteria</taxon>
        <taxon>Pseudomonadati</taxon>
        <taxon>Bacteroidota</taxon>
        <taxon>Sphingobacteriia</taxon>
        <taxon>Sphingobacteriales</taxon>
        <taxon>Sphingobacteriaceae</taxon>
        <taxon>Sphingobacterium</taxon>
    </lineage>
</organism>
<dbReference type="PANTHER" id="PTHR45436:SF5">
    <property type="entry name" value="SENSOR HISTIDINE KINASE TRCS"/>
    <property type="match status" value="1"/>
</dbReference>
<evidence type="ECO:0000256" key="1">
    <source>
        <dbReference type="ARBA" id="ARBA00000085"/>
    </source>
</evidence>
<keyword evidence="11" id="KW-1185">Reference proteome</keyword>
<dbReference type="Pfam" id="PF02518">
    <property type="entry name" value="HATPase_c"/>
    <property type="match status" value="1"/>
</dbReference>
<evidence type="ECO:0000256" key="5">
    <source>
        <dbReference type="ARBA" id="ARBA00022692"/>
    </source>
</evidence>
<keyword evidence="5 8" id="KW-0812">Transmembrane</keyword>
<sequence>MKLANQTLKYLAVSVLVVIALWSTIFYLFMLEVIHDNIDEELENQKRLIIQELASEAIVSPDLEFGVNNYKVREISEQQAINMQNVYKDTMLYMQDDDDPEPELEPVRMLTTAFEHKGHYYELAIINSMIEESDLIKNLFYSVLILFVLLVVSIVSINKVVIERLWSPLYHFLDQLTKFRLGKSDDKPAMDTDIMEFKDLQFAVTTLIQHNEEIYEQQKQFIGNASHELQTPLAIMINKLEMVAETEGLQPEQANAIAEVLNTAERLVRLNKSLLLLTKIENRQFLNNEDLSLNTLVTHIVEELEDMAAFKNITIQVLQQLELNLQLDSSLANIMVSNLIRNALFHNIEGGEVTITITENALLVANTSVQGPLDVEQVFSRFYKSDASSKGTGLGLAIVQAICHLYGFEISYDYDNGRHIFKLNFHPA</sequence>
<dbReference type="CDD" id="cd00082">
    <property type="entry name" value="HisKA"/>
    <property type="match status" value="1"/>
</dbReference>
<dbReference type="InterPro" id="IPR050428">
    <property type="entry name" value="TCS_sensor_his_kinase"/>
</dbReference>
<dbReference type="Pfam" id="PF00512">
    <property type="entry name" value="HisKA"/>
    <property type="match status" value="1"/>
</dbReference>
<evidence type="ECO:0000256" key="6">
    <source>
        <dbReference type="ARBA" id="ARBA00022777"/>
    </source>
</evidence>
<dbReference type="AlphaFoldDB" id="A0A363NQ90"/>
<feature type="domain" description="Histidine kinase" evidence="9">
    <location>
        <begin position="224"/>
        <end position="428"/>
    </location>
</feature>
<dbReference type="SUPFAM" id="SSF47384">
    <property type="entry name" value="Homodimeric domain of signal transducing histidine kinase"/>
    <property type="match status" value="1"/>
</dbReference>
<dbReference type="SMART" id="SM00388">
    <property type="entry name" value="HisKA"/>
    <property type="match status" value="1"/>
</dbReference>
<dbReference type="CDD" id="cd00075">
    <property type="entry name" value="HATPase"/>
    <property type="match status" value="1"/>
</dbReference>
<dbReference type="OrthoDB" id="1522504at2"/>
<dbReference type="EC" id="2.7.13.3" evidence="2"/>
<evidence type="ECO:0000256" key="2">
    <source>
        <dbReference type="ARBA" id="ARBA00012438"/>
    </source>
</evidence>
<keyword evidence="4" id="KW-0808">Transferase</keyword>
<dbReference type="InterPro" id="IPR005467">
    <property type="entry name" value="His_kinase_dom"/>
</dbReference>
<dbReference type="Proteomes" id="UP000250831">
    <property type="component" value="Unassembled WGS sequence"/>
</dbReference>
<dbReference type="PROSITE" id="PS50109">
    <property type="entry name" value="HIS_KIN"/>
    <property type="match status" value="1"/>
</dbReference>
<dbReference type="SUPFAM" id="SSF55874">
    <property type="entry name" value="ATPase domain of HSP90 chaperone/DNA topoisomerase II/histidine kinase"/>
    <property type="match status" value="1"/>
</dbReference>
<protein>
    <recommendedName>
        <fullName evidence="2">histidine kinase</fullName>
        <ecNumber evidence="2">2.7.13.3</ecNumber>
    </recommendedName>
</protein>
<dbReference type="InterPro" id="IPR036097">
    <property type="entry name" value="HisK_dim/P_sf"/>
</dbReference>
<dbReference type="EMBL" id="QCXX01000005">
    <property type="protein sequence ID" value="PUV22831.1"/>
    <property type="molecule type" value="Genomic_DNA"/>
</dbReference>
<evidence type="ECO:0000259" key="9">
    <source>
        <dbReference type="PROSITE" id="PS50109"/>
    </source>
</evidence>
<reference evidence="10 11" key="1">
    <citation type="submission" date="2018-04" db="EMBL/GenBank/DDBJ databases">
        <title>Sphingobacterium sp. M46 Genome.</title>
        <authorList>
            <person name="Cheng J."/>
            <person name="Li Y."/>
        </authorList>
    </citation>
    <scope>NUCLEOTIDE SEQUENCE [LARGE SCALE GENOMIC DNA]</scope>
    <source>
        <strain evidence="10 11">M46</strain>
    </source>
</reference>
<feature type="transmembrane region" description="Helical" evidence="8">
    <location>
        <begin position="7"/>
        <end position="30"/>
    </location>
</feature>
<dbReference type="SMART" id="SM00387">
    <property type="entry name" value="HATPase_c"/>
    <property type="match status" value="1"/>
</dbReference>
<evidence type="ECO:0000256" key="7">
    <source>
        <dbReference type="ARBA" id="ARBA00022989"/>
    </source>
</evidence>
<evidence type="ECO:0000256" key="3">
    <source>
        <dbReference type="ARBA" id="ARBA00022553"/>
    </source>
</evidence>
<proteinExistence type="predicted"/>
<evidence type="ECO:0000313" key="10">
    <source>
        <dbReference type="EMBL" id="PUV22831.1"/>
    </source>
</evidence>
<accession>A0A363NQ90</accession>
<dbReference type="GO" id="GO:0000155">
    <property type="term" value="F:phosphorelay sensor kinase activity"/>
    <property type="evidence" value="ECO:0007669"/>
    <property type="project" value="InterPro"/>
</dbReference>
<dbReference type="InterPro" id="IPR003594">
    <property type="entry name" value="HATPase_dom"/>
</dbReference>
<dbReference type="InterPro" id="IPR036890">
    <property type="entry name" value="HATPase_C_sf"/>
</dbReference>
<dbReference type="GO" id="GO:0005886">
    <property type="term" value="C:plasma membrane"/>
    <property type="evidence" value="ECO:0007669"/>
    <property type="project" value="TreeGrafter"/>
</dbReference>
<evidence type="ECO:0000256" key="8">
    <source>
        <dbReference type="SAM" id="Phobius"/>
    </source>
</evidence>
<dbReference type="RefSeq" id="WP_108635166.1">
    <property type="nucleotide sequence ID" value="NZ_QCXX01000005.1"/>
</dbReference>
<feature type="transmembrane region" description="Helical" evidence="8">
    <location>
        <begin position="139"/>
        <end position="157"/>
    </location>
</feature>
<dbReference type="InterPro" id="IPR003661">
    <property type="entry name" value="HisK_dim/P_dom"/>
</dbReference>
<comment type="catalytic activity">
    <reaction evidence="1">
        <text>ATP + protein L-histidine = ADP + protein N-phospho-L-histidine.</text>
        <dbReference type="EC" id="2.7.13.3"/>
    </reaction>
</comment>
<gene>
    <name evidence="10" type="ORF">DCO56_18075</name>
</gene>
<comment type="caution">
    <text evidence="10">The sequence shown here is derived from an EMBL/GenBank/DDBJ whole genome shotgun (WGS) entry which is preliminary data.</text>
</comment>
<keyword evidence="7 8" id="KW-1133">Transmembrane helix</keyword>
<keyword evidence="8" id="KW-0472">Membrane</keyword>
<dbReference type="PANTHER" id="PTHR45436">
    <property type="entry name" value="SENSOR HISTIDINE KINASE YKOH"/>
    <property type="match status" value="1"/>
</dbReference>
<dbReference type="Gene3D" id="1.10.287.130">
    <property type="match status" value="1"/>
</dbReference>
<evidence type="ECO:0000313" key="11">
    <source>
        <dbReference type="Proteomes" id="UP000250831"/>
    </source>
</evidence>
<evidence type="ECO:0000256" key="4">
    <source>
        <dbReference type="ARBA" id="ARBA00022679"/>
    </source>
</evidence>
<name>A0A363NQ90_9SPHI</name>